<sequence length="173" mass="19655">MPFWSDLLDSQWILLGDFNTHLADVVEALRPQIQPFVEWLHTHFVNCFPKGTATLAQADATIDYIFGSASLATRLVNSHTHHIPQQWTYHSLLTVDLITSGVSTFDDGTPSASSQYTGLQSVQEKWKSLKSLVRYCVQQFTRGQKARFKARVSHLQREREQLLGTAEEPARIK</sequence>
<dbReference type="OrthoDB" id="2302029at2759"/>
<dbReference type="EMBL" id="DF836301">
    <property type="protein sequence ID" value="GAN01831.1"/>
    <property type="molecule type" value="Genomic_DNA"/>
</dbReference>
<name>A0A0C9M0W0_9FUNG</name>
<reference evidence="1" key="1">
    <citation type="submission" date="2014-09" db="EMBL/GenBank/DDBJ databases">
        <title>Draft genome sequence of an oleaginous Mucoromycotina fungus Mucor ambiguus NBRC6742.</title>
        <authorList>
            <person name="Takeda I."/>
            <person name="Yamane N."/>
            <person name="Morita T."/>
            <person name="Tamano K."/>
            <person name="Machida M."/>
            <person name="Baker S."/>
            <person name="Koike H."/>
        </authorList>
    </citation>
    <scope>NUCLEOTIDE SEQUENCE</scope>
    <source>
        <strain evidence="1">NBRC 6742</strain>
    </source>
</reference>
<proteinExistence type="predicted"/>
<accession>A0A0C9M0W0</accession>
<dbReference type="AlphaFoldDB" id="A0A0C9M0W0"/>
<dbReference type="STRING" id="91626.A0A0C9M0W0"/>
<dbReference type="SUPFAM" id="SSF56219">
    <property type="entry name" value="DNase I-like"/>
    <property type="match status" value="1"/>
</dbReference>
<protein>
    <recommendedName>
        <fullName evidence="3">Endonuclease/exonuclease/phosphatase domain-containing protein</fullName>
    </recommendedName>
</protein>
<gene>
    <name evidence="1" type="ORF">MAM1_0012c01266</name>
</gene>
<evidence type="ECO:0008006" key="3">
    <source>
        <dbReference type="Google" id="ProtNLM"/>
    </source>
</evidence>
<organism evidence="1">
    <name type="scientific">Mucor ambiguus</name>
    <dbReference type="NCBI Taxonomy" id="91626"/>
    <lineage>
        <taxon>Eukaryota</taxon>
        <taxon>Fungi</taxon>
        <taxon>Fungi incertae sedis</taxon>
        <taxon>Mucoromycota</taxon>
        <taxon>Mucoromycotina</taxon>
        <taxon>Mucoromycetes</taxon>
        <taxon>Mucorales</taxon>
        <taxon>Mucorineae</taxon>
        <taxon>Mucoraceae</taxon>
        <taxon>Mucor</taxon>
    </lineage>
</organism>
<evidence type="ECO:0000313" key="1">
    <source>
        <dbReference type="EMBL" id="GAN01831.1"/>
    </source>
</evidence>
<keyword evidence="2" id="KW-1185">Reference proteome</keyword>
<evidence type="ECO:0000313" key="2">
    <source>
        <dbReference type="Proteomes" id="UP000053815"/>
    </source>
</evidence>
<dbReference type="Gene3D" id="3.60.10.10">
    <property type="entry name" value="Endonuclease/exonuclease/phosphatase"/>
    <property type="match status" value="1"/>
</dbReference>
<dbReference type="Proteomes" id="UP000053815">
    <property type="component" value="Unassembled WGS sequence"/>
</dbReference>
<dbReference type="InterPro" id="IPR036691">
    <property type="entry name" value="Endo/exonu/phosph_ase_sf"/>
</dbReference>